<evidence type="ECO:0000313" key="4">
    <source>
        <dbReference type="Proteomes" id="UP000292307"/>
    </source>
</evidence>
<dbReference type="InterPro" id="IPR007345">
    <property type="entry name" value="Polysacch_pyruvyl_Trfase"/>
</dbReference>
<dbReference type="Proteomes" id="UP000628442">
    <property type="component" value="Unassembled WGS sequence"/>
</dbReference>
<dbReference type="AlphaFoldDB" id="A0A411WTZ2"/>
<evidence type="ECO:0000259" key="1">
    <source>
        <dbReference type="Pfam" id="PF04230"/>
    </source>
</evidence>
<dbReference type="PANTHER" id="PTHR36836">
    <property type="entry name" value="COLANIC ACID BIOSYNTHESIS PROTEIN WCAK"/>
    <property type="match status" value="1"/>
</dbReference>
<dbReference type="EMBL" id="BMWV01000020">
    <property type="protein sequence ID" value="GGY66318.1"/>
    <property type="molecule type" value="Genomic_DNA"/>
</dbReference>
<gene>
    <name evidence="3" type="ORF">EYF70_04355</name>
    <name evidence="2" type="ORF">GCM10007387_55730</name>
</gene>
<accession>A0A411WTZ2</accession>
<dbReference type="EMBL" id="CP036401">
    <property type="protein sequence ID" value="QBI00164.1"/>
    <property type="molecule type" value="Genomic_DNA"/>
</dbReference>
<dbReference type="OrthoDB" id="8456570at2"/>
<evidence type="ECO:0000313" key="5">
    <source>
        <dbReference type="Proteomes" id="UP000628442"/>
    </source>
</evidence>
<proteinExistence type="predicted"/>
<evidence type="ECO:0000313" key="2">
    <source>
        <dbReference type="EMBL" id="GGY66318.1"/>
    </source>
</evidence>
<feature type="domain" description="Polysaccharide pyruvyl transferase" evidence="1">
    <location>
        <begin position="55"/>
        <end position="272"/>
    </location>
</feature>
<dbReference type="PANTHER" id="PTHR36836:SF1">
    <property type="entry name" value="COLANIC ACID BIOSYNTHESIS PROTEIN WCAK"/>
    <property type="match status" value="1"/>
</dbReference>
<keyword evidence="4" id="KW-1185">Reference proteome</keyword>
<dbReference type="Pfam" id="PF04230">
    <property type="entry name" value="PS_pyruv_trans"/>
    <property type="match status" value="1"/>
</dbReference>
<organism evidence="2 5">
    <name type="scientific">Pseudoduganella albidiflava</name>
    <dbReference type="NCBI Taxonomy" id="321983"/>
    <lineage>
        <taxon>Bacteria</taxon>
        <taxon>Pseudomonadati</taxon>
        <taxon>Pseudomonadota</taxon>
        <taxon>Betaproteobacteria</taxon>
        <taxon>Burkholderiales</taxon>
        <taxon>Oxalobacteraceae</taxon>
        <taxon>Telluria group</taxon>
        <taxon>Pseudoduganella</taxon>
    </lineage>
</organism>
<sequence length="345" mass="38842">MTNANFNTAVLGYFGYQNAGDDAFHDFWSRTMGVPDASLLKNLRGLNVKSPVLGGGAIVNEYFISRLPESFDRLSLYGCSFPYGPDDIQLLAPFAGRIGDIHLRSKRDAEAARELFPSTRYVPDLVFGHDFAERHITIEEIVGQCEVPPIEFDFQRKNLFLLLSDHYRPGELSRHFLVESFKYRIAETLDYLSEFYNIICLPMSMWHDSRDNVFAADVVSRMRMREKVAAIDRYLGPDYIFQAIKSQASLVVSMKYHGIVFAMCAGVPFINVGDTRKNQDLLVDSGLGALESSMGDFDRDRFLAAVKVAESADTRELILDTAARNREEVQAAMKAIGKNLDFSPV</sequence>
<protein>
    <recommendedName>
        <fullName evidence="1">Polysaccharide pyruvyl transferase domain-containing protein</fullName>
    </recommendedName>
</protein>
<dbReference type="Proteomes" id="UP000292307">
    <property type="component" value="Chromosome"/>
</dbReference>
<reference evidence="2" key="3">
    <citation type="submission" date="2022-12" db="EMBL/GenBank/DDBJ databases">
        <authorList>
            <person name="Sun Q."/>
            <person name="Kim S."/>
        </authorList>
    </citation>
    <scope>NUCLEOTIDE SEQUENCE</scope>
    <source>
        <strain evidence="2">KCTC 12343</strain>
    </source>
</reference>
<evidence type="ECO:0000313" key="3">
    <source>
        <dbReference type="EMBL" id="QBI00164.1"/>
    </source>
</evidence>
<reference evidence="2" key="1">
    <citation type="journal article" date="2014" name="Int. J. Syst. Evol. Microbiol.">
        <title>Complete genome sequence of Corynebacterium casei LMG S-19264T (=DSM 44701T), isolated from a smear-ripened cheese.</title>
        <authorList>
            <consortium name="US DOE Joint Genome Institute (JGI-PGF)"/>
            <person name="Walter F."/>
            <person name="Albersmeier A."/>
            <person name="Kalinowski J."/>
            <person name="Ruckert C."/>
        </authorList>
    </citation>
    <scope>NUCLEOTIDE SEQUENCE</scope>
    <source>
        <strain evidence="2">KCTC 12343</strain>
    </source>
</reference>
<dbReference type="RefSeq" id="WP_131144307.1">
    <property type="nucleotide sequence ID" value="NZ_BMWV01000020.1"/>
</dbReference>
<name>A0A411WTZ2_9BURK</name>
<reference evidence="3 4" key="2">
    <citation type="submission" date="2019-02" db="EMBL/GenBank/DDBJ databases">
        <title>Draft Genome Sequences of Six Type Strains of the Genus Massilia.</title>
        <authorList>
            <person name="Miess H."/>
            <person name="Frediansyhah A."/>
            <person name="Gross H."/>
        </authorList>
    </citation>
    <scope>NUCLEOTIDE SEQUENCE [LARGE SCALE GENOMIC DNA]</scope>
    <source>
        <strain evidence="3 4">DSM 17472</strain>
    </source>
</reference>